<keyword evidence="1" id="KW-1133">Transmembrane helix</keyword>
<organism evidence="2 3">
    <name type="scientific">Ganoderma sinense ZZ0214-1</name>
    <dbReference type="NCBI Taxonomy" id="1077348"/>
    <lineage>
        <taxon>Eukaryota</taxon>
        <taxon>Fungi</taxon>
        <taxon>Dikarya</taxon>
        <taxon>Basidiomycota</taxon>
        <taxon>Agaricomycotina</taxon>
        <taxon>Agaricomycetes</taxon>
        <taxon>Polyporales</taxon>
        <taxon>Polyporaceae</taxon>
        <taxon>Ganoderma</taxon>
    </lineage>
</organism>
<dbReference type="AlphaFoldDB" id="A0A2G8S4N2"/>
<comment type="caution">
    <text evidence="2">The sequence shown here is derived from an EMBL/GenBank/DDBJ whole genome shotgun (WGS) entry which is preliminary data.</text>
</comment>
<feature type="transmembrane region" description="Helical" evidence="1">
    <location>
        <begin position="127"/>
        <end position="151"/>
    </location>
</feature>
<accession>A0A2G8S4N2</accession>
<proteinExistence type="predicted"/>
<sequence>MDGHRVLVLICYRESIRDKWMLIVHRRHSNDRTCNTGCKPDHDAYSGSVNYLFVRPSQYPHGNSGGHRSSSLASQQFPPVPSSSAGAIVDVSATGPLALSSSATVTVSLPLSSSTSPPPSSPHRVDIGTIVAIALSALAVLLASALALFFLCRRGRRPRSRTESRRTSVGSSQRRLEPYVYRGRSSRRLSSVWTGFGSVSVDPDFDPRPEPWRRSESGSLGFPFAEKPEPDQIHRGSAIACAPGASSSSYASRCPSPASAEARPLVRDPSVLSLHEGVAARYLGIGIHIQPLSALHASSTSPELPVLSGADYATANPANWSGGNSGWRES</sequence>
<name>A0A2G8S4N2_9APHY</name>
<dbReference type="EMBL" id="AYKW01000023">
    <property type="protein sequence ID" value="PIL28528.1"/>
    <property type="molecule type" value="Genomic_DNA"/>
</dbReference>
<dbReference type="OrthoDB" id="2766707at2759"/>
<evidence type="ECO:0000313" key="2">
    <source>
        <dbReference type="EMBL" id="PIL28528.1"/>
    </source>
</evidence>
<dbReference type="Proteomes" id="UP000230002">
    <property type="component" value="Unassembled WGS sequence"/>
</dbReference>
<keyword evidence="3" id="KW-1185">Reference proteome</keyword>
<reference evidence="2 3" key="1">
    <citation type="journal article" date="2015" name="Sci. Rep.">
        <title>Chromosome-level genome map provides insights into diverse defense mechanisms in the medicinal fungus Ganoderma sinense.</title>
        <authorList>
            <person name="Zhu Y."/>
            <person name="Xu J."/>
            <person name="Sun C."/>
            <person name="Zhou S."/>
            <person name="Xu H."/>
            <person name="Nelson D.R."/>
            <person name="Qian J."/>
            <person name="Song J."/>
            <person name="Luo H."/>
            <person name="Xiang L."/>
            <person name="Li Y."/>
            <person name="Xu Z."/>
            <person name="Ji A."/>
            <person name="Wang L."/>
            <person name="Lu S."/>
            <person name="Hayward A."/>
            <person name="Sun W."/>
            <person name="Li X."/>
            <person name="Schwartz D.C."/>
            <person name="Wang Y."/>
            <person name="Chen S."/>
        </authorList>
    </citation>
    <scope>NUCLEOTIDE SEQUENCE [LARGE SCALE GENOMIC DNA]</scope>
    <source>
        <strain evidence="2 3">ZZ0214-1</strain>
    </source>
</reference>
<evidence type="ECO:0000256" key="1">
    <source>
        <dbReference type="SAM" id="Phobius"/>
    </source>
</evidence>
<keyword evidence="1" id="KW-0472">Membrane</keyword>
<gene>
    <name evidence="2" type="ORF">GSI_08566</name>
</gene>
<keyword evidence="1" id="KW-0812">Transmembrane</keyword>
<protein>
    <submittedName>
        <fullName evidence="2">Uncharacterized protein</fullName>
    </submittedName>
</protein>
<evidence type="ECO:0000313" key="3">
    <source>
        <dbReference type="Proteomes" id="UP000230002"/>
    </source>
</evidence>